<keyword evidence="2" id="KW-0472">Membrane</keyword>
<feature type="transmembrane region" description="Helical" evidence="2">
    <location>
        <begin position="212"/>
        <end position="231"/>
    </location>
</feature>
<feature type="compositionally biased region" description="Polar residues" evidence="1">
    <location>
        <begin position="351"/>
        <end position="362"/>
    </location>
</feature>
<dbReference type="Proteomes" id="UP001172101">
    <property type="component" value="Unassembled WGS sequence"/>
</dbReference>
<feature type="region of interest" description="Disordered" evidence="1">
    <location>
        <begin position="345"/>
        <end position="366"/>
    </location>
</feature>
<feature type="region of interest" description="Disordered" evidence="1">
    <location>
        <begin position="247"/>
        <end position="327"/>
    </location>
</feature>
<dbReference type="GeneID" id="85328327"/>
<dbReference type="EMBL" id="JAUIRO010000003">
    <property type="protein sequence ID" value="KAK0721629.1"/>
    <property type="molecule type" value="Genomic_DNA"/>
</dbReference>
<feature type="transmembrane region" description="Helical" evidence="2">
    <location>
        <begin position="20"/>
        <end position="42"/>
    </location>
</feature>
<evidence type="ECO:0000256" key="2">
    <source>
        <dbReference type="SAM" id="Phobius"/>
    </source>
</evidence>
<reference evidence="3" key="1">
    <citation type="submission" date="2023-06" db="EMBL/GenBank/DDBJ databases">
        <title>Genome-scale phylogeny and comparative genomics of the fungal order Sordariales.</title>
        <authorList>
            <consortium name="Lawrence Berkeley National Laboratory"/>
            <person name="Hensen N."/>
            <person name="Bonometti L."/>
            <person name="Westerberg I."/>
            <person name="Brannstrom I.O."/>
            <person name="Guillou S."/>
            <person name="Cros-Aarteil S."/>
            <person name="Calhoun S."/>
            <person name="Haridas S."/>
            <person name="Kuo A."/>
            <person name="Mondo S."/>
            <person name="Pangilinan J."/>
            <person name="Riley R."/>
            <person name="LaButti K."/>
            <person name="Andreopoulos B."/>
            <person name="Lipzen A."/>
            <person name="Chen C."/>
            <person name="Yanf M."/>
            <person name="Daum C."/>
            <person name="Ng V."/>
            <person name="Clum A."/>
            <person name="Steindorff A."/>
            <person name="Ohm R."/>
            <person name="Martin F."/>
            <person name="Silar P."/>
            <person name="Natvig D."/>
            <person name="Lalanne C."/>
            <person name="Gautier V."/>
            <person name="Ament-velasquez S.L."/>
            <person name="Kruys A."/>
            <person name="Hutchinson M.I."/>
            <person name="Powell A.J."/>
            <person name="Barry K."/>
            <person name="Miller A.N."/>
            <person name="Grigoriev I.V."/>
            <person name="Debuchy R."/>
            <person name="Gladieux P."/>
            <person name="Thoren M.H."/>
            <person name="Johannesson H."/>
        </authorList>
    </citation>
    <scope>NUCLEOTIDE SEQUENCE</scope>
    <source>
        <strain evidence="3">SMH2392-1A</strain>
    </source>
</reference>
<dbReference type="RefSeq" id="XP_060297553.1">
    <property type="nucleotide sequence ID" value="XM_060445057.1"/>
</dbReference>
<dbReference type="PANTHER" id="PTHR35179">
    <property type="entry name" value="PROTEIN CBG02620"/>
    <property type="match status" value="1"/>
</dbReference>
<feature type="transmembrane region" description="Helical" evidence="2">
    <location>
        <begin position="63"/>
        <end position="88"/>
    </location>
</feature>
<evidence type="ECO:0000313" key="4">
    <source>
        <dbReference type="Proteomes" id="UP001172101"/>
    </source>
</evidence>
<feature type="transmembrane region" description="Helical" evidence="2">
    <location>
        <begin position="136"/>
        <end position="154"/>
    </location>
</feature>
<keyword evidence="4" id="KW-1185">Reference proteome</keyword>
<sequence length="681" mass="76516">MKGNLLPPWFKVATPRYEDILIATFFWGFSLSIGIFTFAKGFRQTYRSWTRKSLWSRSHRLSAYIVMIWLEWASCIIISICSWLYLIGVIKPSFWYFMGILVMWTVQVQCLMEILANRVSLIMYNPEKSRRLKWGVGIAIGFINISVFCIWIPARLQINDWFIEANKIWDRIEKGLFLIIDGSLNAYFMWLVRSKLIANGLTKYKRVYRFNLSIVCVSLLIDVLIIATMSLPDDTVISLPSEAVSTMDPLKDPKGHARTKSGVKATRPRSSTKGPLDMDQGPLPSPLSPQQSQRMALLGPARSPGLASPLSRSAAHSPVPRRMTPRPKDFSYLLRPEIYHPLTPLNVPPSFRNSPKQPSPDTSIPDLLARGQYRAAAISATQALTGAGGLAPPDPSDHVLIFELLYTRFACLTLIDATPIAAQEVKTLEDLNSSFYVDEATGLHLVPWELRVINVRLQAMGFGDPRRAVMSYYELAREARDRLAEATARHDNSARELWKDRLADLGIRVVGALIEMDDLTGAAHHLASLKDRGDGKMATAKALLWLHLGDVEAARRCMKPGRVDEVVEQTIAALCDMADGEYVAALARWRELKEQSDDEMIGVNMAVCLLYVGRMREGKTLLESLVDSGCSSHTLLFNLTTMYELCTERAKSLKIKLSEKVASMDETPKGWEKTNADFKLQ</sequence>
<dbReference type="PANTHER" id="PTHR35179:SF1">
    <property type="entry name" value="INTEGRAL MEMBRANE PROTEIN"/>
    <property type="match status" value="1"/>
</dbReference>
<keyword evidence="2" id="KW-1133">Transmembrane helix</keyword>
<protein>
    <recommendedName>
        <fullName evidence="5">Trafficking protein particle complex subunit 12</fullName>
    </recommendedName>
</protein>
<gene>
    <name evidence="3" type="ORF">B0T26DRAFT_749129</name>
</gene>
<feature type="transmembrane region" description="Helical" evidence="2">
    <location>
        <begin position="174"/>
        <end position="192"/>
    </location>
</feature>
<organism evidence="3 4">
    <name type="scientific">Lasiosphaeria miniovina</name>
    <dbReference type="NCBI Taxonomy" id="1954250"/>
    <lineage>
        <taxon>Eukaryota</taxon>
        <taxon>Fungi</taxon>
        <taxon>Dikarya</taxon>
        <taxon>Ascomycota</taxon>
        <taxon>Pezizomycotina</taxon>
        <taxon>Sordariomycetes</taxon>
        <taxon>Sordariomycetidae</taxon>
        <taxon>Sordariales</taxon>
        <taxon>Lasiosphaeriaceae</taxon>
        <taxon>Lasiosphaeria</taxon>
    </lineage>
</organism>
<dbReference type="AlphaFoldDB" id="A0AA40ATC1"/>
<evidence type="ECO:0000256" key="1">
    <source>
        <dbReference type="SAM" id="MobiDB-lite"/>
    </source>
</evidence>
<evidence type="ECO:0008006" key="5">
    <source>
        <dbReference type="Google" id="ProtNLM"/>
    </source>
</evidence>
<feature type="transmembrane region" description="Helical" evidence="2">
    <location>
        <begin position="94"/>
        <end position="115"/>
    </location>
</feature>
<evidence type="ECO:0000313" key="3">
    <source>
        <dbReference type="EMBL" id="KAK0721629.1"/>
    </source>
</evidence>
<name>A0AA40ATC1_9PEZI</name>
<comment type="caution">
    <text evidence="3">The sequence shown here is derived from an EMBL/GenBank/DDBJ whole genome shotgun (WGS) entry which is preliminary data.</text>
</comment>
<proteinExistence type="predicted"/>
<accession>A0AA40ATC1</accession>
<keyword evidence="2" id="KW-0812">Transmembrane</keyword>